<evidence type="ECO:0000313" key="2">
    <source>
        <dbReference type="Proteomes" id="UP000625930"/>
    </source>
</evidence>
<dbReference type="AlphaFoldDB" id="A0A6B8J217"/>
<protein>
    <submittedName>
        <fullName evidence="1">Uncharacterized protein</fullName>
    </submittedName>
</protein>
<gene>
    <name evidence="1" type="ORF">I5U67_17300</name>
</gene>
<organism evidence="1 2">
    <name type="scientific">Stenotrophomonas maltophilia</name>
    <name type="common">Pseudomonas maltophilia</name>
    <name type="synonym">Xanthomonas maltophilia</name>
    <dbReference type="NCBI Taxonomy" id="40324"/>
    <lineage>
        <taxon>Bacteria</taxon>
        <taxon>Pseudomonadati</taxon>
        <taxon>Pseudomonadota</taxon>
        <taxon>Gammaproteobacteria</taxon>
        <taxon>Lysobacterales</taxon>
        <taxon>Lysobacteraceae</taxon>
        <taxon>Stenotrophomonas</taxon>
        <taxon>Stenotrophomonas maltophilia group</taxon>
    </lineage>
</organism>
<sequence>MRLHKGVSVCSPATVLAVLMLAPVATTTAAEVIEVQEECVPFRIAGNVFHQRCTSYLVYDDGTREVTSHYNRDENGMIYDP</sequence>
<name>A0A6B8J217_STEMA</name>
<dbReference type="Proteomes" id="UP000625930">
    <property type="component" value="Unassembled WGS sequence"/>
</dbReference>
<reference evidence="1" key="1">
    <citation type="submission" date="2020-11" db="EMBL/GenBank/DDBJ databases">
        <title>Enhanced detection system for hospital associated transmission using whole genome sequencing surveillance.</title>
        <authorList>
            <person name="Harrison L.H."/>
            <person name="Van Tyne D."/>
            <person name="Marsh J.W."/>
            <person name="Griffith M.P."/>
            <person name="Snyder D.J."/>
            <person name="Cooper V.S."/>
            <person name="Mustapha M."/>
        </authorList>
    </citation>
    <scope>NUCLEOTIDE SEQUENCE</scope>
    <source>
        <strain evidence="1">STEN00091</strain>
    </source>
</reference>
<dbReference type="EMBL" id="JADUNP010000047">
    <property type="protein sequence ID" value="MBH1653922.1"/>
    <property type="molecule type" value="Genomic_DNA"/>
</dbReference>
<proteinExistence type="predicted"/>
<comment type="caution">
    <text evidence="1">The sequence shown here is derived from an EMBL/GenBank/DDBJ whole genome shotgun (WGS) entry which is preliminary data.</text>
</comment>
<dbReference type="RefSeq" id="WP_154263212.1">
    <property type="nucleotide sequence ID" value="NZ_CP040438.1"/>
</dbReference>
<accession>A0A6B8J217</accession>
<evidence type="ECO:0000313" key="1">
    <source>
        <dbReference type="EMBL" id="MBH1653922.1"/>
    </source>
</evidence>